<dbReference type="Gene3D" id="2.10.70.10">
    <property type="entry name" value="Complement Module, domain 1"/>
    <property type="match status" value="1"/>
</dbReference>
<dbReference type="AlphaFoldDB" id="A0A518K8B0"/>
<organism evidence="1 2">
    <name type="scientific">Botrimarina mediterranea</name>
    <dbReference type="NCBI Taxonomy" id="2528022"/>
    <lineage>
        <taxon>Bacteria</taxon>
        <taxon>Pseudomonadati</taxon>
        <taxon>Planctomycetota</taxon>
        <taxon>Planctomycetia</taxon>
        <taxon>Pirellulales</taxon>
        <taxon>Lacipirellulaceae</taxon>
        <taxon>Botrimarina</taxon>
    </lineage>
</organism>
<dbReference type="InterPro" id="IPR019600">
    <property type="entry name" value="Hemin_uptake_protein_HemP"/>
</dbReference>
<dbReference type="Pfam" id="PF10636">
    <property type="entry name" value="hemP"/>
    <property type="match status" value="1"/>
</dbReference>
<dbReference type="RefSeq" id="WP_145112056.1">
    <property type="nucleotide sequence ID" value="NZ_CP036349.1"/>
</dbReference>
<proteinExistence type="predicted"/>
<sequence>MAETPLPEDSTVGSVPVRPGTCPTSALLARSVRSADLFGGAKMVLIEHAGEQYRLIVTKNDKLILQK</sequence>
<evidence type="ECO:0000313" key="2">
    <source>
        <dbReference type="Proteomes" id="UP000316426"/>
    </source>
</evidence>
<dbReference type="EMBL" id="CP036349">
    <property type="protein sequence ID" value="QDV74031.1"/>
    <property type="molecule type" value="Genomic_DNA"/>
</dbReference>
<protein>
    <submittedName>
        <fullName evidence="1">Hemin uptake protein hemP</fullName>
    </submittedName>
</protein>
<gene>
    <name evidence="1" type="ORF">Spa11_22300</name>
</gene>
<dbReference type="Proteomes" id="UP000316426">
    <property type="component" value="Chromosome"/>
</dbReference>
<dbReference type="KEGG" id="bmei:Spa11_22300"/>
<evidence type="ECO:0000313" key="1">
    <source>
        <dbReference type="EMBL" id="QDV74031.1"/>
    </source>
</evidence>
<reference evidence="1 2" key="1">
    <citation type="submission" date="2019-02" db="EMBL/GenBank/DDBJ databases">
        <title>Deep-cultivation of Planctomycetes and their phenomic and genomic characterization uncovers novel biology.</title>
        <authorList>
            <person name="Wiegand S."/>
            <person name="Jogler M."/>
            <person name="Boedeker C."/>
            <person name="Pinto D."/>
            <person name="Vollmers J."/>
            <person name="Rivas-Marin E."/>
            <person name="Kohn T."/>
            <person name="Peeters S.H."/>
            <person name="Heuer A."/>
            <person name="Rast P."/>
            <person name="Oberbeckmann S."/>
            <person name="Bunk B."/>
            <person name="Jeske O."/>
            <person name="Meyerdierks A."/>
            <person name="Storesund J.E."/>
            <person name="Kallscheuer N."/>
            <person name="Luecker S."/>
            <person name="Lage O.M."/>
            <person name="Pohl T."/>
            <person name="Merkel B.J."/>
            <person name="Hornburger P."/>
            <person name="Mueller R.-W."/>
            <person name="Bruemmer F."/>
            <person name="Labrenz M."/>
            <person name="Spormann A.M."/>
            <person name="Op den Camp H."/>
            <person name="Overmann J."/>
            <person name="Amann R."/>
            <person name="Jetten M.S.M."/>
            <person name="Mascher T."/>
            <person name="Medema M.H."/>
            <person name="Devos D.P."/>
            <person name="Kaster A.-K."/>
            <person name="Ovreas L."/>
            <person name="Rohde M."/>
            <person name="Galperin M.Y."/>
            <person name="Jogler C."/>
        </authorList>
    </citation>
    <scope>NUCLEOTIDE SEQUENCE [LARGE SCALE GENOMIC DNA]</scope>
    <source>
        <strain evidence="1 2">Spa11</strain>
    </source>
</reference>
<accession>A0A518K8B0</accession>
<name>A0A518K8B0_9BACT</name>
<keyword evidence="2" id="KW-1185">Reference proteome</keyword>